<dbReference type="EMBL" id="BJYV01000039">
    <property type="protein sequence ID" value="GEO24134.1"/>
    <property type="molecule type" value="Genomic_DNA"/>
</dbReference>
<name>A0A512CIU1_9BACT</name>
<evidence type="ECO:0000256" key="1">
    <source>
        <dbReference type="ARBA" id="ARBA00023118"/>
    </source>
</evidence>
<evidence type="ECO:0000313" key="4">
    <source>
        <dbReference type="Proteomes" id="UP000321301"/>
    </source>
</evidence>
<dbReference type="RefSeq" id="WP_146948756.1">
    <property type="nucleotide sequence ID" value="NZ_BJYV01000039.1"/>
</dbReference>
<sequence length="693" mass="80027">MTIVKSPYNFVPAPTEEQVFKPDWAEKVSHDVPFEDGESGEIEIEITAETPIFIRNGHTKPEEGTKPTSEFSYYIDSKGQKKYFIPATSIKGMVRNVLEIMSFSKLNKDLINDNRYAFRDLSSSSNQYMSRYKNSKIQGGWLLENSDGSWQIEKCEQIAHIDQRELLESIGIPFRKEFLNRQPIEKDAKYKYEHPKVGQVGLTHSFSISTHKLFGNVEINLAKLESPGKKGILVFTGQPGKRSEPEGEKASGKIREFVFFDAEAPKIIPVNKEQQKDFKFIYGHDDPNNISPDWKYWSEKLKKGQTIPVFFSEDSSGGLQHFGLSYMYRLPFKHRISQMEPLISYKSDQDLANTIFGFTKKEVSLKGRVMFGHALADNSSVREMGVVDVILGGPKASYFPFYLTQFKKNGKYYTYDDSDARLRGFKRYPVKDKEEKSVIGDNYKVVSHLNPLDKGVKFKLKVRFHNLKQVEIGALLSAITFHGYSDQFYHSLGAGKPLGYGKVKFNVNGLKFLEKSAEEYMLDFENMMISINPNWISSPQIHELFAMAKGGVDEDFLQYPSIQEYANYKKEKENKQPKDLDHLDSFTETFELDDISKIIKPFAVRLKPQTTLQLDFDNYQDLSKYLNEEISIFGEFTENNKKLIFEKIITIIESKHKDSIKKLRKESHWEGNITNWLGQQEMKFLKERLMPFL</sequence>
<protein>
    <recommendedName>
        <fullName evidence="2">CRISPR type III-associated protein domain-containing protein</fullName>
    </recommendedName>
</protein>
<dbReference type="InterPro" id="IPR023825">
    <property type="entry name" value="CRISPR-assoc_RAMP_BGP1436"/>
</dbReference>
<dbReference type="InterPro" id="IPR005537">
    <property type="entry name" value="RAMP_III_fam"/>
</dbReference>
<dbReference type="Proteomes" id="UP000321301">
    <property type="component" value="Unassembled WGS sequence"/>
</dbReference>
<dbReference type="PANTHER" id="PTHR35579">
    <property type="entry name" value="CRISPR SYSTEM CMS ENDORIBONUCLEASE CSM3"/>
    <property type="match status" value="1"/>
</dbReference>
<dbReference type="InterPro" id="IPR052216">
    <property type="entry name" value="CRISPR_Csm3_endoribonuclease"/>
</dbReference>
<dbReference type="PANTHER" id="PTHR35579:SF3">
    <property type="entry name" value="CRISPR SYSTEM CMS ENDORIBONUCLEASE CSM3"/>
    <property type="match status" value="1"/>
</dbReference>
<accession>A0A512CIU1</accession>
<reference evidence="3 4" key="1">
    <citation type="submission" date="2019-07" db="EMBL/GenBank/DDBJ databases">
        <title>Whole genome shotgun sequence of Cyclobacterium qasimii NBRC 106168.</title>
        <authorList>
            <person name="Hosoyama A."/>
            <person name="Uohara A."/>
            <person name="Ohji S."/>
            <person name="Ichikawa N."/>
        </authorList>
    </citation>
    <scope>NUCLEOTIDE SEQUENCE [LARGE SCALE GENOMIC DNA]</scope>
    <source>
        <strain evidence="3 4">NBRC 106168</strain>
    </source>
</reference>
<proteinExistence type="predicted"/>
<comment type="caution">
    <text evidence="3">The sequence shown here is derived from an EMBL/GenBank/DDBJ whole genome shotgun (WGS) entry which is preliminary data.</text>
</comment>
<dbReference type="GO" id="GO:0051607">
    <property type="term" value="P:defense response to virus"/>
    <property type="evidence" value="ECO:0007669"/>
    <property type="project" value="UniProtKB-KW"/>
</dbReference>
<keyword evidence="1" id="KW-0051">Antiviral defense</keyword>
<dbReference type="NCBIfam" id="TIGR03986">
    <property type="entry name" value="TIGR03986 family CRISPR-associated RAMP protein"/>
    <property type="match status" value="1"/>
</dbReference>
<feature type="domain" description="CRISPR type III-associated protein" evidence="2">
    <location>
        <begin position="45"/>
        <end position="189"/>
    </location>
</feature>
<evidence type="ECO:0000259" key="2">
    <source>
        <dbReference type="Pfam" id="PF03787"/>
    </source>
</evidence>
<dbReference type="AlphaFoldDB" id="A0A512CIU1"/>
<evidence type="ECO:0000313" key="3">
    <source>
        <dbReference type="EMBL" id="GEO24134.1"/>
    </source>
</evidence>
<organism evidence="3 4">
    <name type="scientific">Cyclobacterium qasimii</name>
    <dbReference type="NCBI Taxonomy" id="1350429"/>
    <lineage>
        <taxon>Bacteria</taxon>
        <taxon>Pseudomonadati</taxon>
        <taxon>Bacteroidota</taxon>
        <taxon>Cytophagia</taxon>
        <taxon>Cytophagales</taxon>
        <taxon>Cyclobacteriaceae</taxon>
        <taxon>Cyclobacterium</taxon>
    </lineage>
</organism>
<gene>
    <name evidence="3" type="ORF">CQA01_46680</name>
</gene>
<dbReference type="Pfam" id="PF03787">
    <property type="entry name" value="RAMPs"/>
    <property type="match status" value="1"/>
</dbReference>
<keyword evidence="4" id="KW-1185">Reference proteome</keyword>